<sequence length="158" mass="18580">MNQEQILIELFISLPIEEKNKIIFQYGSDNPDNFQTVLSIFTRSSKTEEEIQETFISKKQPLTMNDLETDDEPEDYNNGPIFPPGTVTVRRFSDLDLQRLNQLSSSDRRREISNLNLNDRDRKALVNKLWRLANPDRVRSNSRRSYQKRHCLSNGNDF</sequence>
<name>A0A6C0DDQ2_9ZZZZ</name>
<evidence type="ECO:0000313" key="2">
    <source>
        <dbReference type="EMBL" id="QHT14079.1"/>
    </source>
</evidence>
<organism evidence="2">
    <name type="scientific">viral metagenome</name>
    <dbReference type="NCBI Taxonomy" id="1070528"/>
    <lineage>
        <taxon>unclassified sequences</taxon>
        <taxon>metagenomes</taxon>
        <taxon>organismal metagenomes</taxon>
    </lineage>
</organism>
<reference evidence="2" key="1">
    <citation type="journal article" date="2020" name="Nature">
        <title>Giant virus diversity and host interactions through global metagenomics.</title>
        <authorList>
            <person name="Schulz F."/>
            <person name="Roux S."/>
            <person name="Paez-Espino D."/>
            <person name="Jungbluth S."/>
            <person name="Walsh D.A."/>
            <person name="Denef V.J."/>
            <person name="McMahon K.D."/>
            <person name="Konstantinidis K.T."/>
            <person name="Eloe-Fadrosh E.A."/>
            <person name="Kyrpides N.C."/>
            <person name="Woyke T."/>
        </authorList>
    </citation>
    <scope>NUCLEOTIDE SEQUENCE</scope>
    <source>
        <strain evidence="2">GVMAG-M-3300023174-134</strain>
    </source>
</reference>
<feature type="compositionally biased region" description="Basic residues" evidence="1">
    <location>
        <begin position="140"/>
        <end position="151"/>
    </location>
</feature>
<evidence type="ECO:0000256" key="1">
    <source>
        <dbReference type="SAM" id="MobiDB-lite"/>
    </source>
</evidence>
<accession>A0A6C0DDQ2</accession>
<dbReference type="EMBL" id="MN739578">
    <property type="protein sequence ID" value="QHT14079.1"/>
    <property type="molecule type" value="Genomic_DNA"/>
</dbReference>
<dbReference type="AlphaFoldDB" id="A0A6C0DDQ2"/>
<feature type="region of interest" description="Disordered" evidence="1">
    <location>
        <begin position="139"/>
        <end position="158"/>
    </location>
</feature>
<protein>
    <submittedName>
        <fullName evidence="2">Uncharacterized protein</fullName>
    </submittedName>
</protein>
<feature type="region of interest" description="Disordered" evidence="1">
    <location>
        <begin position="60"/>
        <end position="83"/>
    </location>
</feature>
<proteinExistence type="predicted"/>